<protein>
    <submittedName>
        <fullName evidence="2">Uncharacterized protein</fullName>
    </submittedName>
</protein>
<evidence type="ECO:0000256" key="1">
    <source>
        <dbReference type="SAM" id="MobiDB-lite"/>
    </source>
</evidence>
<dbReference type="OrthoDB" id="3655236at2759"/>
<dbReference type="EMBL" id="CP090172">
    <property type="protein sequence ID" value="UJO22999.1"/>
    <property type="molecule type" value="Genomic_DNA"/>
</dbReference>
<feature type="region of interest" description="Disordered" evidence="1">
    <location>
        <begin position="1"/>
        <end position="23"/>
    </location>
</feature>
<evidence type="ECO:0000313" key="3">
    <source>
        <dbReference type="Proteomes" id="UP000756132"/>
    </source>
</evidence>
<evidence type="ECO:0000313" key="2">
    <source>
        <dbReference type="EMBL" id="UJO22999.1"/>
    </source>
</evidence>
<sequence length="151" mass="16830">MASTRQTGATAVPTRNQTKVNIPPWHPPCEQPLQLLYPSHFDDGATRRDIAKVNGHPLGLARRKMIDDFSAAGETHGFTATLSYEEAITGAARFSGQEPPPVTPPFFAITLYHRVNKMELIHGQAIAIIRDSFGVDKPIIRYFEGYYDTDF</sequence>
<feature type="compositionally biased region" description="Polar residues" evidence="1">
    <location>
        <begin position="1"/>
        <end position="20"/>
    </location>
</feature>
<organism evidence="2 3">
    <name type="scientific">Passalora fulva</name>
    <name type="common">Tomato leaf mold</name>
    <name type="synonym">Cladosporium fulvum</name>
    <dbReference type="NCBI Taxonomy" id="5499"/>
    <lineage>
        <taxon>Eukaryota</taxon>
        <taxon>Fungi</taxon>
        <taxon>Dikarya</taxon>
        <taxon>Ascomycota</taxon>
        <taxon>Pezizomycotina</taxon>
        <taxon>Dothideomycetes</taxon>
        <taxon>Dothideomycetidae</taxon>
        <taxon>Mycosphaerellales</taxon>
        <taxon>Mycosphaerellaceae</taxon>
        <taxon>Fulvia</taxon>
    </lineage>
</organism>
<dbReference type="KEGG" id="ffu:CLAFUR5_12215"/>
<dbReference type="RefSeq" id="XP_047767365.1">
    <property type="nucleotide sequence ID" value="XM_047911363.1"/>
</dbReference>
<proteinExistence type="predicted"/>
<keyword evidence="3" id="KW-1185">Reference proteome</keyword>
<dbReference type="Proteomes" id="UP000756132">
    <property type="component" value="Chromosome 10"/>
</dbReference>
<dbReference type="GeneID" id="71992093"/>
<name>A0A9Q8PIF7_PASFU</name>
<gene>
    <name evidence="2" type="ORF">CLAFUR5_12215</name>
</gene>
<reference evidence="2" key="2">
    <citation type="journal article" date="2022" name="Microb. Genom.">
        <title>A chromosome-scale genome assembly of the tomato pathogen Cladosporium fulvum reveals a compartmentalized genome architecture and the presence of a dispensable chromosome.</title>
        <authorList>
            <person name="Zaccaron A.Z."/>
            <person name="Chen L.H."/>
            <person name="Samaras A."/>
            <person name="Stergiopoulos I."/>
        </authorList>
    </citation>
    <scope>NUCLEOTIDE SEQUENCE</scope>
    <source>
        <strain evidence="2">Race5_Kim</strain>
    </source>
</reference>
<dbReference type="AlphaFoldDB" id="A0A9Q8PIF7"/>
<reference evidence="2" key="1">
    <citation type="submission" date="2021-12" db="EMBL/GenBank/DDBJ databases">
        <authorList>
            <person name="Zaccaron A."/>
            <person name="Stergiopoulos I."/>
        </authorList>
    </citation>
    <scope>NUCLEOTIDE SEQUENCE</scope>
    <source>
        <strain evidence="2">Race5_Kim</strain>
    </source>
</reference>
<accession>A0A9Q8PIF7</accession>